<gene>
    <name evidence="3" type="ORF">ACFP57_11175</name>
</gene>
<feature type="transmembrane region" description="Helical" evidence="1">
    <location>
        <begin position="244"/>
        <end position="266"/>
    </location>
</feature>
<dbReference type="Proteomes" id="UP001596266">
    <property type="component" value="Unassembled WGS sequence"/>
</dbReference>
<dbReference type="GO" id="GO:0016787">
    <property type="term" value="F:hydrolase activity"/>
    <property type="evidence" value="ECO:0007669"/>
    <property type="project" value="UniProtKB-KW"/>
</dbReference>
<proteinExistence type="predicted"/>
<reference evidence="4" key="1">
    <citation type="journal article" date="2019" name="Int. J. Syst. Evol. Microbiol.">
        <title>The Global Catalogue of Microorganisms (GCM) 10K type strain sequencing project: providing services to taxonomists for standard genome sequencing and annotation.</title>
        <authorList>
            <consortium name="The Broad Institute Genomics Platform"/>
            <consortium name="The Broad Institute Genome Sequencing Center for Infectious Disease"/>
            <person name="Wu L."/>
            <person name="Ma J."/>
        </authorList>
    </citation>
    <scope>NUCLEOTIDE SEQUENCE [LARGE SCALE GENOMIC DNA]</scope>
    <source>
        <strain evidence="4">CGMCC 1.15277</strain>
    </source>
</reference>
<name>A0ABW1X4Z3_9ACTN</name>
<keyword evidence="1" id="KW-1133">Transmembrane helix</keyword>
<dbReference type="Pfam" id="PF02517">
    <property type="entry name" value="Rce1-like"/>
    <property type="match status" value="1"/>
</dbReference>
<dbReference type="EMBL" id="JBHSUA010000020">
    <property type="protein sequence ID" value="MFC6397539.1"/>
    <property type="molecule type" value="Genomic_DNA"/>
</dbReference>
<organism evidence="3 4">
    <name type="scientific">Luteococcus sanguinis</name>
    <dbReference type="NCBI Taxonomy" id="174038"/>
    <lineage>
        <taxon>Bacteria</taxon>
        <taxon>Bacillati</taxon>
        <taxon>Actinomycetota</taxon>
        <taxon>Actinomycetes</taxon>
        <taxon>Propionibacteriales</taxon>
        <taxon>Propionibacteriaceae</taxon>
        <taxon>Luteococcus</taxon>
    </lineage>
</organism>
<keyword evidence="4" id="KW-1185">Reference proteome</keyword>
<feature type="transmembrane region" description="Helical" evidence="1">
    <location>
        <begin position="31"/>
        <end position="50"/>
    </location>
</feature>
<feature type="transmembrane region" description="Helical" evidence="1">
    <location>
        <begin position="80"/>
        <end position="110"/>
    </location>
</feature>
<evidence type="ECO:0000259" key="2">
    <source>
        <dbReference type="Pfam" id="PF02517"/>
    </source>
</evidence>
<evidence type="ECO:0000313" key="3">
    <source>
        <dbReference type="EMBL" id="MFC6397539.1"/>
    </source>
</evidence>
<dbReference type="InterPro" id="IPR042150">
    <property type="entry name" value="MmRce1-like"/>
</dbReference>
<keyword evidence="3" id="KW-0378">Hydrolase</keyword>
<dbReference type="PANTHER" id="PTHR35797:SF1">
    <property type="entry name" value="PROTEASE"/>
    <property type="match status" value="1"/>
</dbReference>
<comment type="caution">
    <text evidence="3">The sequence shown here is derived from an EMBL/GenBank/DDBJ whole genome shotgun (WGS) entry which is preliminary data.</text>
</comment>
<dbReference type="EC" id="3.4.-.-" evidence="3"/>
<sequence>MLAFVTIVMAAVLAVTAPVHLGASPTYLTVLTPIFQWVPFATIALLHVLLTRRDRHGSAVDHEKLCTLARASIRGHWRSIIHWCLLALGLLLATSTVPLVVAAALGFVQLRWVDGAGLAALLTLPVALVFMLPVAGEELAWRGYITTLLSPAGFARTTMIITAIWVTWHLPLMLALAYAGEMDTRDVLAKSVDLILASVLLSALRYLSDSVWPAVFAHALFNNLFQMVQYNFMTPLRDANAAHYWGYMACSWAAWLAVDVLLVRLLMGHGRDHNHHDQQDYLPL</sequence>
<dbReference type="PANTHER" id="PTHR35797">
    <property type="entry name" value="PROTEASE-RELATED"/>
    <property type="match status" value="1"/>
</dbReference>
<feature type="transmembrane region" description="Helical" evidence="1">
    <location>
        <begin position="116"/>
        <end position="136"/>
    </location>
</feature>
<dbReference type="InterPro" id="IPR003675">
    <property type="entry name" value="Rce1/LyrA-like_dom"/>
</dbReference>
<keyword evidence="1" id="KW-0472">Membrane</keyword>
<accession>A0ABW1X4Z3</accession>
<evidence type="ECO:0000313" key="4">
    <source>
        <dbReference type="Proteomes" id="UP001596266"/>
    </source>
</evidence>
<keyword evidence="1" id="KW-0812">Transmembrane</keyword>
<evidence type="ECO:0000256" key="1">
    <source>
        <dbReference type="SAM" id="Phobius"/>
    </source>
</evidence>
<feature type="domain" description="CAAX prenyl protease 2/Lysostaphin resistance protein A-like" evidence="2">
    <location>
        <begin position="123"/>
        <end position="222"/>
    </location>
</feature>
<dbReference type="RefSeq" id="WP_343885842.1">
    <property type="nucleotide sequence ID" value="NZ_BAAAKI010000010.1"/>
</dbReference>
<protein>
    <submittedName>
        <fullName evidence="3">CPBP family intramembrane glutamic endopeptidase</fullName>
        <ecNumber evidence="3">3.4.-.-</ecNumber>
    </submittedName>
</protein>
<feature type="transmembrane region" description="Helical" evidence="1">
    <location>
        <begin position="148"/>
        <end position="168"/>
    </location>
</feature>